<evidence type="ECO:0000256" key="6">
    <source>
        <dbReference type="PIRNR" id="PIRNR001222"/>
    </source>
</evidence>
<dbReference type="InterPro" id="IPR032466">
    <property type="entry name" value="Metal_Hydrolase"/>
</dbReference>
<feature type="binding site" evidence="8">
    <location>
        <position position="324"/>
    </location>
    <ligand>
        <name>Ni(2+)</name>
        <dbReference type="ChEBI" id="CHEBI:49786"/>
        <label>1</label>
    </ligand>
</feature>
<dbReference type="SUPFAM" id="SSF51556">
    <property type="entry name" value="Metallo-dependent hydrolases"/>
    <property type="match status" value="1"/>
</dbReference>
<evidence type="ECO:0000256" key="9">
    <source>
        <dbReference type="PIRSR" id="PIRSR611612-52"/>
    </source>
</evidence>
<dbReference type="SUPFAM" id="SSF51338">
    <property type="entry name" value="Composite domain of metallo-dependent hydrolases"/>
    <property type="match status" value="2"/>
</dbReference>
<reference evidence="13" key="1">
    <citation type="submission" date="2025-08" db="UniProtKB">
        <authorList>
            <consortium name="RefSeq"/>
        </authorList>
    </citation>
    <scope>IDENTIFICATION</scope>
</reference>
<dbReference type="PANTHER" id="PTHR33569:SF1">
    <property type="entry name" value="UREASE"/>
    <property type="match status" value="1"/>
</dbReference>
<dbReference type="CDD" id="cd00407">
    <property type="entry name" value="Urease_beta"/>
    <property type="match status" value="1"/>
</dbReference>
<feature type="modified residue" description="N6-carboxylysine" evidence="7">
    <location>
        <position position="413"/>
    </location>
</feature>
<dbReference type="NCBIfam" id="NF009686">
    <property type="entry name" value="PRK13207.1"/>
    <property type="match status" value="1"/>
</dbReference>
<keyword evidence="4 6" id="KW-0479">Metal-binding</keyword>
<feature type="binding site" evidence="8">
    <location>
        <position position="468"/>
    </location>
    <ligand>
        <name>Ni(2+)</name>
        <dbReference type="ChEBI" id="CHEBI:49786"/>
        <label>2</label>
    </ligand>
</feature>
<accession>A0AAJ7WGU9</accession>
<evidence type="ECO:0000313" key="12">
    <source>
        <dbReference type="Proteomes" id="UP000694867"/>
    </source>
</evidence>
<dbReference type="InterPro" id="IPR050069">
    <property type="entry name" value="Urease_subunit"/>
</dbReference>
<dbReference type="InterPro" id="IPR008221">
    <property type="entry name" value="Urease"/>
</dbReference>
<comment type="pathway">
    <text evidence="1 6">Nitrogen metabolism; urea degradation; CO(2) and NH(3) from urea (urease route): step 1/1.</text>
</comment>
<dbReference type="Gene3D" id="3.30.280.10">
    <property type="entry name" value="Urease, gamma-like subunit"/>
    <property type="match status" value="1"/>
</dbReference>
<dbReference type="CDD" id="cd00375">
    <property type="entry name" value="Urease_alpha"/>
    <property type="match status" value="1"/>
</dbReference>
<dbReference type="PIRSF" id="PIRSF001222">
    <property type="entry name" value="Urease"/>
    <property type="match status" value="1"/>
</dbReference>
<feature type="active site" description="Proton donor" evidence="9 10">
    <location>
        <position position="516"/>
    </location>
</feature>
<dbReference type="GO" id="GO:0035550">
    <property type="term" value="C:urease complex"/>
    <property type="evidence" value="ECO:0007669"/>
    <property type="project" value="InterPro"/>
</dbReference>
<dbReference type="GO" id="GO:0043419">
    <property type="term" value="P:urea catabolic process"/>
    <property type="evidence" value="ECO:0007669"/>
    <property type="project" value="InterPro"/>
</dbReference>
<dbReference type="InterPro" id="IPR036461">
    <property type="entry name" value="Urease_betasu_sf"/>
</dbReference>
<dbReference type="InterPro" id="IPR005848">
    <property type="entry name" value="Urease_asu"/>
</dbReference>
<dbReference type="SUPFAM" id="SSF51278">
    <property type="entry name" value="Urease, beta-subunit"/>
    <property type="match status" value="1"/>
</dbReference>
<evidence type="ECO:0000313" key="13">
    <source>
        <dbReference type="RefSeq" id="XP_028966347.1"/>
    </source>
</evidence>
<evidence type="ECO:0000256" key="2">
    <source>
        <dbReference type="ARBA" id="ARBA00012934"/>
    </source>
</evidence>
<dbReference type="SUPFAM" id="SSF54111">
    <property type="entry name" value="Urease, gamma-subunit"/>
    <property type="match status" value="1"/>
</dbReference>
<dbReference type="GO" id="GO:0009039">
    <property type="term" value="F:urease activity"/>
    <property type="evidence" value="ECO:0007669"/>
    <property type="project" value="UniProtKB-EC"/>
</dbReference>
<dbReference type="InterPro" id="IPR002019">
    <property type="entry name" value="Urease_beta-like"/>
</dbReference>
<dbReference type="Pfam" id="PF01979">
    <property type="entry name" value="Amidohydro_1"/>
    <property type="match status" value="1"/>
</dbReference>
<dbReference type="Gene3D" id="3.20.20.140">
    <property type="entry name" value="Metal-dependent hydrolases"/>
    <property type="match status" value="1"/>
</dbReference>
<protein>
    <recommendedName>
        <fullName evidence="2 6">Urease</fullName>
        <ecNumber evidence="2 6">3.5.1.5</ecNumber>
    </recommendedName>
    <alternativeName>
        <fullName evidence="6">Urea amidohydrolase</fullName>
    </alternativeName>
</protein>
<feature type="binding site" description="via carbamate group" evidence="8">
    <location>
        <position position="413"/>
    </location>
    <ligand>
        <name>Ni(2+)</name>
        <dbReference type="ChEBI" id="CHEBI:49786"/>
        <label>1</label>
    </ligand>
</feature>
<comment type="catalytic activity">
    <reaction evidence="6">
        <text>urea + 2 H2O + H(+) = hydrogencarbonate + 2 NH4(+)</text>
        <dbReference type="Rhea" id="RHEA:20557"/>
        <dbReference type="ChEBI" id="CHEBI:15377"/>
        <dbReference type="ChEBI" id="CHEBI:15378"/>
        <dbReference type="ChEBI" id="CHEBI:16199"/>
        <dbReference type="ChEBI" id="CHEBI:17544"/>
        <dbReference type="ChEBI" id="CHEBI:28938"/>
        <dbReference type="EC" id="3.5.1.5"/>
    </reaction>
</comment>
<dbReference type="HAMAP" id="MF_01953">
    <property type="entry name" value="Urease_alpha"/>
    <property type="match status" value="1"/>
</dbReference>
<evidence type="ECO:0000256" key="4">
    <source>
        <dbReference type="ARBA" id="ARBA00022723"/>
    </source>
</evidence>
<dbReference type="EC" id="3.5.1.5" evidence="2 6"/>
<dbReference type="InterPro" id="IPR017951">
    <property type="entry name" value="Urease_asu_c"/>
</dbReference>
<evidence type="ECO:0000259" key="11">
    <source>
        <dbReference type="PROSITE" id="PS51368"/>
    </source>
</evidence>
<dbReference type="InterPro" id="IPR036463">
    <property type="entry name" value="Urease_gamma_sf"/>
</dbReference>
<dbReference type="Proteomes" id="UP000694867">
    <property type="component" value="Unplaced"/>
</dbReference>
<feature type="binding site" evidence="8">
    <location>
        <position position="588"/>
    </location>
    <ligand>
        <name>Ni(2+)</name>
        <dbReference type="ChEBI" id="CHEBI:49786"/>
        <label>1</label>
    </ligand>
</feature>
<dbReference type="GeneID" id="100903642"/>
<proteinExistence type="inferred from homology"/>
<dbReference type="InterPro" id="IPR011059">
    <property type="entry name" value="Metal-dep_hydrolase_composite"/>
</dbReference>
<dbReference type="KEGG" id="goe:100903642"/>
<comment type="cofactor">
    <cofactor evidence="8">
        <name>Ni cation</name>
        <dbReference type="ChEBI" id="CHEBI:25516"/>
    </cofactor>
    <text evidence="8">Binds 2 nickel ions per subunit.</text>
</comment>
<evidence type="ECO:0000256" key="8">
    <source>
        <dbReference type="PIRSR" id="PIRSR001222-51"/>
    </source>
</evidence>
<evidence type="ECO:0000256" key="7">
    <source>
        <dbReference type="PIRSR" id="PIRSR001222-50"/>
    </source>
</evidence>
<feature type="binding site" evidence="10">
    <location>
        <position position="415"/>
    </location>
    <ligand>
        <name>substrate</name>
    </ligand>
</feature>
<dbReference type="PANTHER" id="PTHR33569">
    <property type="entry name" value="UREASE"/>
    <property type="match status" value="1"/>
</dbReference>
<dbReference type="AlphaFoldDB" id="A0AAJ7WGU9"/>
<sequence>MIDELSIEACFDDGTKLVCLHHPICENYLPLEAALYGSFVEPISDFDEPDETDDITPGEVQSGDGTVTLNENRVKREFGVTSTCDRPIQIGSHYPFIEANPALIFDRARSYGMRLDIAAGMSVRFEPGDTKRVRLVEVGGLRKVFGGNGFCGGKLCDQNLERAMAMIRERGFGNANDEAADEIIDVPLEISRSDYAANYGPTVGDLVRLGDTDLYVEVEKDMTSYGDEVKFGGGKVIRDGMGQCVGRSCDETLDLVLTNALIIDAVLGIVKADIGINDSRIVAIGKAGNPDIMDGVHPKLVIGAGTEVISAEGKIVTAGAIDCHTHFTCPQLVEQALHGGVTTLIGGGTGPAQGSKATTCTPGIIGMRNIFESCDAFPINFGFTAKGNCSSDDPERLAPELEEQIRAGAMGMKLHEDWGSTPAAIDSCLRVAEKYDVQVMIHTDTLNESGCVENTLEAFKGRTIHAYHAEGAGGGHAPDIITVCGIRNVIPSSTNPTLPYTRNTMDEVMDMLLICHHLDKWVEANDSSRTLSYRSISEGSAIQDDLEWNACRNIREDLAFAESRMRAETVAAEDVLHDLGAISCFTSDSHAMGRMGETVSRTWQTAHKMKQHFARLPEDSEANDNFRVKRYIAKYTINPAIANGIKEHVGSVEQGKFADLVLWHPAFFGVKPEMVIKGGQIILANSGSANASIPTAEPYVLRSMFGACGSSVGRNSLFFVSSASISPENNIQERYRVRRQMIPVKGNRSISKADMLYNDHMPSITVDPETYEVAILDASGERRVLWCDPIDTVPLSRRYFLF</sequence>
<keyword evidence="5 6" id="KW-0378">Hydrolase</keyword>
<evidence type="ECO:0000256" key="10">
    <source>
        <dbReference type="PROSITE-ProRule" id="PRU00700"/>
    </source>
</evidence>
<name>A0AAJ7WGU9_9ACAR</name>
<dbReference type="Gene3D" id="2.10.150.10">
    <property type="entry name" value="Urease, beta subunit"/>
    <property type="match status" value="1"/>
</dbReference>
<keyword evidence="3 6" id="KW-0533">Nickel</keyword>
<gene>
    <name evidence="13" type="primary">LOC100903642</name>
</gene>
<keyword evidence="12" id="KW-1185">Reference proteome</keyword>
<dbReference type="GO" id="GO:0016151">
    <property type="term" value="F:nickel cation binding"/>
    <property type="evidence" value="ECO:0007669"/>
    <property type="project" value="InterPro"/>
</dbReference>
<evidence type="ECO:0000256" key="1">
    <source>
        <dbReference type="ARBA" id="ARBA00004897"/>
    </source>
</evidence>
<dbReference type="InterPro" id="IPR006680">
    <property type="entry name" value="Amidohydro-rel"/>
</dbReference>
<organism evidence="12 13">
    <name type="scientific">Galendromus occidentalis</name>
    <name type="common">western predatory mite</name>
    <dbReference type="NCBI Taxonomy" id="34638"/>
    <lineage>
        <taxon>Eukaryota</taxon>
        <taxon>Metazoa</taxon>
        <taxon>Ecdysozoa</taxon>
        <taxon>Arthropoda</taxon>
        <taxon>Chelicerata</taxon>
        <taxon>Arachnida</taxon>
        <taxon>Acari</taxon>
        <taxon>Parasitiformes</taxon>
        <taxon>Mesostigmata</taxon>
        <taxon>Gamasina</taxon>
        <taxon>Phytoseioidea</taxon>
        <taxon>Phytoseiidae</taxon>
        <taxon>Typhlodrominae</taxon>
        <taxon>Galendromus</taxon>
    </lineage>
</organism>
<dbReference type="NCBIfam" id="TIGR00192">
    <property type="entry name" value="urease_beta"/>
    <property type="match status" value="1"/>
</dbReference>
<dbReference type="Pfam" id="PF00449">
    <property type="entry name" value="Urease_alpha"/>
    <property type="match status" value="1"/>
</dbReference>
<dbReference type="PROSITE" id="PS51368">
    <property type="entry name" value="UREASE_3"/>
    <property type="match status" value="1"/>
</dbReference>
<feature type="domain" description="Urease" evidence="11">
    <location>
        <begin position="319"/>
        <end position="802"/>
    </location>
</feature>
<feature type="binding site" evidence="8">
    <location>
        <position position="442"/>
    </location>
    <ligand>
        <name>Ni(2+)</name>
        <dbReference type="ChEBI" id="CHEBI:49786"/>
        <label>2</label>
    </ligand>
</feature>
<dbReference type="InterPro" id="IPR011612">
    <property type="entry name" value="Urease_alpha_N_dom"/>
</dbReference>
<feature type="binding site" evidence="8">
    <location>
        <position position="326"/>
    </location>
    <ligand>
        <name>Ni(2+)</name>
        <dbReference type="ChEBI" id="CHEBI:49786"/>
        <label>1</label>
    </ligand>
</feature>
<comment type="PTM">
    <text evidence="7">Carbamylation allows a single lysine to coordinate two nickel ions.</text>
</comment>
<dbReference type="Gene3D" id="2.30.40.10">
    <property type="entry name" value="Urease, subunit C, domain 1"/>
    <property type="match status" value="1"/>
</dbReference>
<evidence type="ECO:0000256" key="5">
    <source>
        <dbReference type="ARBA" id="ARBA00022801"/>
    </source>
</evidence>
<evidence type="ECO:0000256" key="3">
    <source>
        <dbReference type="ARBA" id="ARBA00022596"/>
    </source>
</evidence>
<dbReference type="Pfam" id="PF00699">
    <property type="entry name" value="Urease_beta"/>
    <property type="match status" value="1"/>
</dbReference>
<feature type="binding site" description="via carbamate group" evidence="8">
    <location>
        <position position="413"/>
    </location>
    <ligand>
        <name>Ni(2+)</name>
        <dbReference type="ChEBI" id="CHEBI:49786"/>
        <label>2</label>
    </ligand>
</feature>
<dbReference type="RefSeq" id="XP_028966347.1">
    <property type="nucleotide sequence ID" value="XM_029110514.1"/>
</dbReference>